<dbReference type="RefSeq" id="WP_084908752.1">
    <property type="nucleotide sequence ID" value="NZ_CP020738.1"/>
</dbReference>
<dbReference type="Proteomes" id="UP000217994">
    <property type="component" value="Unassembled WGS sequence"/>
</dbReference>
<dbReference type="EMBL" id="MTZU01000021">
    <property type="protein sequence ID" value="PCE33057.1"/>
    <property type="molecule type" value="Genomic_DNA"/>
</dbReference>
<organism evidence="1 2">
    <name type="scientific">Burkholderia ubonensis subsp. mesacidophila</name>
    <dbReference type="NCBI Taxonomy" id="265293"/>
    <lineage>
        <taxon>Bacteria</taxon>
        <taxon>Pseudomonadati</taxon>
        <taxon>Pseudomonadota</taxon>
        <taxon>Betaproteobacteria</taxon>
        <taxon>Burkholderiales</taxon>
        <taxon>Burkholderiaceae</taxon>
        <taxon>Burkholderia</taxon>
        <taxon>Burkholderia cepacia complex</taxon>
    </lineage>
</organism>
<sequence length="197" mass="21672">MTAEKYNNMKSFMERLARRFVIVCAAAFVVCATAIAFGVYRDMAKPLRVVPASLDIDVESANRTFSIQSFVANDADTMKLDFLFKDDDRRVRGSKMVGCETGSGVRTKVVPLKVSLFALDKGGAPVIENKYEPTSYCEGWGKEADGTSTVSVVVDRLPRLTPGEHYALVVETMEAHPEFRQAGIGVKFSVGWTGHSF</sequence>
<comment type="caution">
    <text evidence="1">The sequence shown here is derived from an EMBL/GenBank/DDBJ whole genome shotgun (WGS) entry which is preliminary data.</text>
</comment>
<dbReference type="AlphaFoldDB" id="A0A2A4FJ07"/>
<evidence type="ECO:0008006" key="3">
    <source>
        <dbReference type="Google" id="ProtNLM"/>
    </source>
</evidence>
<accession>A0A2A4FJ07</accession>
<evidence type="ECO:0000313" key="2">
    <source>
        <dbReference type="Proteomes" id="UP000217994"/>
    </source>
</evidence>
<reference evidence="1 2" key="1">
    <citation type="submission" date="2017-01" db="EMBL/GenBank/DDBJ databases">
        <title>Whole-Genome Shotgun Sequencing of Two beta-Proteobacterial Species in Search of the Bulgecin Biosynthetic Cluster.</title>
        <authorList>
            <person name="Horsman M.E."/>
            <person name="Marous D.R."/>
            <person name="Li R."/>
            <person name="Oliver R.A."/>
            <person name="Byun B."/>
            <person name="Emrich S.J."/>
            <person name="Boggess B."/>
            <person name="Townsend C.A."/>
            <person name="Mobashery S."/>
        </authorList>
    </citation>
    <scope>NUCLEOTIDE SEQUENCE [LARGE SCALE GENOMIC DNA]</scope>
    <source>
        <strain evidence="1 2">ATCC 31433</strain>
    </source>
</reference>
<proteinExistence type="predicted"/>
<name>A0A2A4FJ07_9BURK</name>
<dbReference type="GeneID" id="69000676"/>
<protein>
    <recommendedName>
        <fullName evidence="3">DUF5625 domain-containing protein</fullName>
    </recommendedName>
</protein>
<gene>
    <name evidence="1" type="ORF">BZL54_06845</name>
</gene>
<evidence type="ECO:0000313" key="1">
    <source>
        <dbReference type="EMBL" id="PCE33057.1"/>
    </source>
</evidence>